<dbReference type="InterPro" id="IPR022643">
    <property type="entry name" value="De-COase2_C"/>
</dbReference>
<keyword evidence="5" id="KW-0028">Amino-acid biosynthesis</keyword>
<feature type="binding site" evidence="5">
    <location>
        <position position="238"/>
    </location>
    <ligand>
        <name>pyridoxal 5'-phosphate</name>
        <dbReference type="ChEBI" id="CHEBI:597326"/>
    </ligand>
</feature>
<comment type="pathway">
    <text evidence="5 8">Amino-acid biosynthesis; L-lysine biosynthesis via DAP pathway; L-lysine from DL-2,6-diaminopimelate: step 1/1.</text>
</comment>
<keyword evidence="4 5" id="KW-0456">Lyase</keyword>
<dbReference type="Pfam" id="PF02784">
    <property type="entry name" value="Orn_Arg_deC_N"/>
    <property type="match status" value="1"/>
</dbReference>
<name>A0AAU6PGK0_9GAMM</name>
<dbReference type="Pfam" id="PF00278">
    <property type="entry name" value="Orn_DAP_Arg_deC"/>
    <property type="match status" value="1"/>
</dbReference>
<dbReference type="InterPro" id="IPR022653">
    <property type="entry name" value="De-COase2_pyr-phos_BS"/>
</dbReference>
<evidence type="ECO:0000256" key="8">
    <source>
        <dbReference type="RuleBase" id="RU003738"/>
    </source>
</evidence>
<evidence type="ECO:0000259" key="9">
    <source>
        <dbReference type="Pfam" id="PF00278"/>
    </source>
</evidence>
<dbReference type="EMBL" id="CP138327">
    <property type="protein sequence ID" value="WXU00102.1"/>
    <property type="molecule type" value="Genomic_DNA"/>
</dbReference>
<dbReference type="SUPFAM" id="SSF50621">
    <property type="entry name" value="Alanine racemase C-terminal domain-like"/>
    <property type="match status" value="1"/>
</dbReference>
<feature type="binding site" evidence="5">
    <location>
        <position position="309"/>
    </location>
    <ligand>
        <name>substrate</name>
    </ligand>
</feature>
<feature type="binding site" evidence="5">
    <location>
        <position position="273"/>
    </location>
    <ligand>
        <name>substrate</name>
    </ligand>
</feature>
<feature type="domain" description="Orn/DAP/Arg decarboxylase 2 C-terminal" evidence="9">
    <location>
        <begin position="29"/>
        <end position="366"/>
    </location>
</feature>
<dbReference type="InterPro" id="IPR009006">
    <property type="entry name" value="Ala_racemase/Decarboxylase_C"/>
</dbReference>
<evidence type="ECO:0000256" key="3">
    <source>
        <dbReference type="ARBA" id="ARBA00022898"/>
    </source>
</evidence>
<feature type="domain" description="Orn/DAP/Arg decarboxylase 2 N-terminal" evidence="10">
    <location>
        <begin position="34"/>
        <end position="277"/>
    </location>
</feature>
<protein>
    <recommendedName>
        <fullName evidence="5 6">Diaminopimelate decarboxylase</fullName>
        <shortName evidence="5">DAP decarboxylase</shortName>
        <shortName evidence="5">DAPDC</shortName>
        <ecNumber evidence="5 6">4.1.1.20</ecNumber>
    </recommendedName>
</protein>
<evidence type="ECO:0000256" key="6">
    <source>
        <dbReference type="NCBIfam" id="TIGR01048"/>
    </source>
</evidence>
<evidence type="ECO:0000256" key="1">
    <source>
        <dbReference type="ARBA" id="ARBA00001933"/>
    </source>
</evidence>
<reference evidence="11" key="1">
    <citation type="submission" date="2023-10" db="EMBL/GenBank/DDBJ databases">
        <title>The first scallop-associated chemosynthetic bacterial symbiont.</title>
        <authorList>
            <person name="Lin Y.-T."/>
            <person name="Sun J."/>
            <person name="Ip J.C.-H."/>
            <person name="He X."/>
            <person name="Gao Z.-M."/>
            <person name="Perez M."/>
            <person name="Xu T."/>
            <person name="Qian P.-Y."/>
            <person name="Qiu J.-W."/>
        </authorList>
    </citation>
    <scope>NUCLEOTIDE SEQUENCE</scope>
    <source>
        <strain evidence="11">Gill1</strain>
    </source>
</reference>
<evidence type="ECO:0000313" key="11">
    <source>
        <dbReference type="EMBL" id="WXU00102.1"/>
    </source>
</evidence>
<feature type="binding site" evidence="5">
    <location>
        <position position="341"/>
    </location>
    <ligand>
        <name>substrate</name>
    </ligand>
</feature>
<dbReference type="SUPFAM" id="SSF51419">
    <property type="entry name" value="PLP-binding barrel"/>
    <property type="match status" value="1"/>
</dbReference>
<dbReference type="InterPro" id="IPR000183">
    <property type="entry name" value="Orn/DAP/Arg_de-COase"/>
</dbReference>
<dbReference type="InterPro" id="IPR002986">
    <property type="entry name" value="DAP_deCOOHase_LysA"/>
</dbReference>
<dbReference type="PANTHER" id="PTHR43727:SF2">
    <property type="entry name" value="GROUP IV DECARBOXYLASE"/>
    <property type="match status" value="1"/>
</dbReference>
<dbReference type="Gene3D" id="2.40.37.10">
    <property type="entry name" value="Lyase, Ornithine Decarboxylase, Chain A, domain 1"/>
    <property type="match status" value="1"/>
</dbReference>
<evidence type="ECO:0000256" key="2">
    <source>
        <dbReference type="ARBA" id="ARBA00022793"/>
    </source>
</evidence>
<feature type="binding site" evidence="5">
    <location>
        <position position="313"/>
    </location>
    <ligand>
        <name>substrate</name>
    </ligand>
</feature>
<keyword evidence="2 5" id="KW-0210">Decarboxylase</keyword>
<dbReference type="PRINTS" id="PR01179">
    <property type="entry name" value="ODADCRBXLASE"/>
</dbReference>
<accession>A0AAU6PGK0</accession>
<dbReference type="PROSITE" id="PS00878">
    <property type="entry name" value="ODR_DC_2_1"/>
    <property type="match status" value="1"/>
</dbReference>
<dbReference type="AlphaFoldDB" id="A0AAU6PGK0"/>
<dbReference type="GO" id="GO:0030170">
    <property type="term" value="F:pyridoxal phosphate binding"/>
    <property type="evidence" value="ECO:0007669"/>
    <property type="project" value="UniProtKB-UniRule"/>
</dbReference>
<keyword evidence="5 8" id="KW-0457">Lysine biosynthesis</keyword>
<keyword evidence="3 5" id="KW-0663">Pyridoxal phosphate</keyword>
<dbReference type="CDD" id="cd06828">
    <property type="entry name" value="PLPDE_III_DapDC"/>
    <property type="match status" value="1"/>
</dbReference>
<dbReference type="GO" id="GO:0009089">
    <property type="term" value="P:lysine biosynthetic process via diaminopimelate"/>
    <property type="evidence" value="ECO:0007669"/>
    <property type="project" value="UniProtKB-UniRule"/>
</dbReference>
<comment type="catalytic activity">
    <reaction evidence="5 8">
        <text>meso-2,6-diaminopimelate + H(+) = L-lysine + CO2</text>
        <dbReference type="Rhea" id="RHEA:15101"/>
        <dbReference type="ChEBI" id="CHEBI:15378"/>
        <dbReference type="ChEBI" id="CHEBI:16526"/>
        <dbReference type="ChEBI" id="CHEBI:32551"/>
        <dbReference type="ChEBI" id="CHEBI:57791"/>
        <dbReference type="EC" id="4.1.1.20"/>
    </reaction>
</comment>
<dbReference type="HAMAP" id="MF_02120">
    <property type="entry name" value="LysA"/>
    <property type="match status" value="1"/>
</dbReference>
<evidence type="ECO:0000259" key="10">
    <source>
        <dbReference type="Pfam" id="PF02784"/>
    </source>
</evidence>
<evidence type="ECO:0000256" key="5">
    <source>
        <dbReference type="HAMAP-Rule" id="MF_02120"/>
    </source>
</evidence>
<organism evidence="11">
    <name type="scientific">Catillopecten margaritatus gill symbiont</name>
    <dbReference type="NCBI Taxonomy" id="3083288"/>
    <lineage>
        <taxon>Bacteria</taxon>
        <taxon>Pseudomonadati</taxon>
        <taxon>Pseudomonadota</taxon>
        <taxon>Gammaproteobacteria</taxon>
        <taxon>sulfur-oxidizing symbionts</taxon>
    </lineage>
</organism>
<dbReference type="NCBIfam" id="TIGR01048">
    <property type="entry name" value="lysA"/>
    <property type="match status" value="1"/>
</dbReference>
<dbReference type="InterPro" id="IPR029066">
    <property type="entry name" value="PLP-binding_barrel"/>
</dbReference>
<dbReference type="FunFam" id="3.20.20.10:FF:000003">
    <property type="entry name" value="Diaminopimelate decarboxylase"/>
    <property type="match status" value="1"/>
</dbReference>
<feature type="binding site" evidence="5">
    <location>
        <position position="368"/>
    </location>
    <ligand>
        <name>pyridoxal 5'-phosphate</name>
        <dbReference type="ChEBI" id="CHEBI:597326"/>
    </ligand>
</feature>
<dbReference type="PANTHER" id="PTHR43727">
    <property type="entry name" value="DIAMINOPIMELATE DECARBOXYLASE"/>
    <property type="match status" value="1"/>
</dbReference>
<comment type="subunit">
    <text evidence="5">Homodimer.</text>
</comment>
<feature type="modified residue" description="N6-(pyridoxal phosphate)lysine" evidence="5 7">
    <location>
        <position position="59"/>
    </location>
</feature>
<dbReference type="GO" id="GO:0008836">
    <property type="term" value="F:diaminopimelate decarboxylase activity"/>
    <property type="evidence" value="ECO:0007669"/>
    <property type="project" value="UniProtKB-UniRule"/>
</dbReference>
<comment type="similarity">
    <text evidence="5">Belongs to the Orn/Lys/Arg decarboxylase class-II family. LysA subfamily.</text>
</comment>
<dbReference type="InterPro" id="IPR022644">
    <property type="entry name" value="De-COase2_N"/>
</dbReference>
<dbReference type="EC" id="4.1.1.20" evidence="5 6"/>
<gene>
    <name evidence="11" type="primary">lysA_2</name>
    <name evidence="5" type="synonym">lysA</name>
    <name evidence="11" type="ORF">Ctma_0813</name>
</gene>
<evidence type="ECO:0000256" key="4">
    <source>
        <dbReference type="ARBA" id="ARBA00023239"/>
    </source>
</evidence>
<proteinExistence type="inferred from homology"/>
<sequence length="418" mass="45640">MGFSYQNQILHAESVAITDLMDTYGSPLYVYSRTDIENNWREFDQAFGTHPHLICYAVKANSNLAVLNVLVKCGAGFDIVSIGELERVLAAGGEAGKCVFSGVAKTALEIKRALEVGVRCFNVESESELDRIETVAQSVGKKAPISIRVNPNVDAKTHPYISTGLKENKFGVDIDEAINLYKKAQNSESLSVQGLDCHIGSQITDVAPFLDALDKILALVEQLNNEGISIHHLDLGGGVGIDYEGEETINIQSYIDAIVSKAGQTEIILEPGRAIVGNAGIFVTKVEFLKQNSDHAFAIVDGAMNDLLRPSFYNAHHNVLPINKNPTGIKAQWDIVGPICETGDFLAKNRNLSLTEGDYLALMSAGAYGFTMSSNYNSRPRVAEVMVSGANHQCVRERETVQELFAQERLYLKSNPKK</sequence>
<dbReference type="InterPro" id="IPR022657">
    <property type="entry name" value="De-COase2_CS"/>
</dbReference>
<feature type="binding site" evidence="5">
    <location>
        <position position="368"/>
    </location>
    <ligand>
        <name>substrate</name>
    </ligand>
</feature>
<dbReference type="PROSITE" id="PS00879">
    <property type="entry name" value="ODR_DC_2_2"/>
    <property type="match status" value="1"/>
</dbReference>
<evidence type="ECO:0000256" key="7">
    <source>
        <dbReference type="PIRSR" id="PIRSR600183-50"/>
    </source>
</evidence>
<dbReference type="Gene3D" id="3.20.20.10">
    <property type="entry name" value="Alanine racemase"/>
    <property type="match status" value="1"/>
</dbReference>
<feature type="binding site" evidence="5">
    <location>
        <begin position="270"/>
        <end position="273"/>
    </location>
    <ligand>
        <name>pyridoxal 5'-phosphate</name>
        <dbReference type="ChEBI" id="CHEBI:597326"/>
    </ligand>
</feature>
<comment type="function">
    <text evidence="5">Specifically catalyzes the decarboxylation of meso-diaminopimelate (meso-DAP) to L-lysine.</text>
</comment>
<comment type="cofactor">
    <cofactor evidence="1 5 7 8">
        <name>pyridoxal 5'-phosphate</name>
        <dbReference type="ChEBI" id="CHEBI:597326"/>
    </cofactor>
</comment>
<feature type="active site" description="Proton donor" evidence="7">
    <location>
        <position position="340"/>
    </location>
</feature>
<dbReference type="PRINTS" id="PR01181">
    <property type="entry name" value="DAPDCRBXLASE"/>
</dbReference>